<feature type="region of interest" description="Disordered" evidence="2">
    <location>
        <begin position="26"/>
        <end position="59"/>
    </location>
</feature>
<keyword evidence="5" id="KW-1185">Reference proteome</keyword>
<dbReference type="EMBL" id="LXQA010202943">
    <property type="protein sequence ID" value="MCI33260.1"/>
    <property type="molecule type" value="Genomic_DNA"/>
</dbReference>
<sequence length="139" mass="15470">DFPTLVNKSRICDEDGRAKVSHYKAVNDNKRKGQDRAKPYGDKNKKIGESSGGRKKGNGNCYKCGEVEHRFFECPMKGDKCFKCGKLGHRADISRKGVVCFNCGERGHKSPECKKPKKMIGKVFSLSGEGADQVDNLIR</sequence>
<organism evidence="4 5">
    <name type="scientific">Trifolium medium</name>
    <dbReference type="NCBI Taxonomy" id="97028"/>
    <lineage>
        <taxon>Eukaryota</taxon>
        <taxon>Viridiplantae</taxon>
        <taxon>Streptophyta</taxon>
        <taxon>Embryophyta</taxon>
        <taxon>Tracheophyta</taxon>
        <taxon>Spermatophyta</taxon>
        <taxon>Magnoliopsida</taxon>
        <taxon>eudicotyledons</taxon>
        <taxon>Gunneridae</taxon>
        <taxon>Pentapetalae</taxon>
        <taxon>rosids</taxon>
        <taxon>fabids</taxon>
        <taxon>Fabales</taxon>
        <taxon>Fabaceae</taxon>
        <taxon>Papilionoideae</taxon>
        <taxon>50 kb inversion clade</taxon>
        <taxon>NPAAA clade</taxon>
        <taxon>Hologalegina</taxon>
        <taxon>IRL clade</taxon>
        <taxon>Trifolieae</taxon>
        <taxon>Trifolium</taxon>
    </lineage>
</organism>
<dbReference type="SMART" id="SM00343">
    <property type="entry name" value="ZnF_C2HC"/>
    <property type="match status" value="3"/>
</dbReference>
<comment type="caution">
    <text evidence="4">The sequence shown here is derived from an EMBL/GenBank/DDBJ whole genome shotgun (WGS) entry which is preliminary data.</text>
</comment>
<dbReference type="Proteomes" id="UP000265520">
    <property type="component" value="Unassembled WGS sequence"/>
</dbReference>
<feature type="domain" description="CCHC-type" evidence="3">
    <location>
        <begin position="61"/>
        <end position="75"/>
    </location>
</feature>
<feature type="non-terminal residue" evidence="4">
    <location>
        <position position="1"/>
    </location>
</feature>
<evidence type="ECO:0000256" key="2">
    <source>
        <dbReference type="SAM" id="MobiDB-lite"/>
    </source>
</evidence>
<feature type="domain" description="CCHC-type" evidence="3">
    <location>
        <begin position="100"/>
        <end position="115"/>
    </location>
</feature>
<evidence type="ECO:0000256" key="1">
    <source>
        <dbReference type="PROSITE-ProRule" id="PRU00047"/>
    </source>
</evidence>
<proteinExistence type="predicted"/>
<evidence type="ECO:0000313" key="4">
    <source>
        <dbReference type="EMBL" id="MCI33260.1"/>
    </source>
</evidence>
<dbReference type="Pfam" id="PF00098">
    <property type="entry name" value="zf-CCHC"/>
    <property type="match status" value="3"/>
</dbReference>
<dbReference type="InterPro" id="IPR001878">
    <property type="entry name" value="Znf_CCHC"/>
</dbReference>
<accession>A0A392RBU7</accession>
<dbReference type="PROSITE" id="PS50158">
    <property type="entry name" value="ZF_CCHC"/>
    <property type="match status" value="2"/>
</dbReference>
<reference evidence="4 5" key="1">
    <citation type="journal article" date="2018" name="Front. Plant Sci.">
        <title>Red Clover (Trifolium pratense) and Zigzag Clover (T. medium) - A Picture of Genomic Similarities and Differences.</title>
        <authorList>
            <person name="Dluhosova J."/>
            <person name="Istvanek J."/>
            <person name="Nedelnik J."/>
            <person name="Repkova J."/>
        </authorList>
    </citation>
    <scope>NUCLEOTIDE SEQUENCE [LARGE SCALE GENOMIC DNA]</scope>
    <source>
        <strain evidence="5">cv. 10/8</strain>
        <tissue evidence="4">Leaf</tissue>
    </source>
</reference>
<feature type="compositionally biased region" description="Basic and acidic residues" evidence="2">
    <location>
        <begin position="26"/>
        <end position="48"/>
    </location>
</feature>
<evidence type="ECO:0000313" key="5">
    <source>
        <dbReference type="Proteomes" id="UP000265520"/>
    </source>
</evidence>
<name>A0A392RBU7_9FABA</name>
<dbReference type="AlphaFoldDB" id="A0A392RBU7"/>
<dbReference type="SUPFAM" id="SSF57756">
    <property type="entry name" value="Retrovirus zinc finger-like domains"/>
    <property type="match status" value="2"/>
</dbReference>
<feature type="non-terminal residue" evidence="4">
    <location>
        <position position="139"/>
    </location>
</feature>
<dbReference type="GO" id="GO:0008270">
    <property type="term" value="F:zinc ion binding"/>
    <property type="evidence" value="ECO:0007669"/>
    <property type="project" value="UniProtKB-KW"/>
</dbReference>
<keyword evidence="1" id="KW-0863">Zinc-finger</keyword>
<dbReference type="Gene3D" id="4.10.60.10">
    <property type="entry name" value="Zinc finger, CCHC-type"/>
    <property type="match status" value="2"/>
</dbReference>
<keyword evidence="1" id="KW-0479">Metal-binding</keyword>
<dbReference type="GO" id="GO:0003676">
    <property type="term" value="F:nucleic acid binding"/>
    <property type="evidence" value="ECO:0007669"/>
    <property type="project" value="InterPro"/>
</dbReference>
<evidence type="ECO:0000259" key="3">
    <source>
        <dbReference type="PROSITE" id="PS50158"/>
    </source>
</evidence>
<protein>
    <submittedName>
        <fullName evidence="4">Cellular nucleic acid-binding protein</fullName>
    </submittedName>
</protein>
<keyword evidence="1" id="KW-0862">Zinc</keyword>
<dbReference type="InterPro" id="IPR036875">
    <property type="entry name" value="Znf_CCHC_sf"/>
</dbReference>